<evidence type="ECO:0000256" key="4">
    <source>
        <dbReference type="ARBA" id="ARBA00023012"/>
    </source>
</evidence>
<organism evidence="10 11">
    <name type="scientific">Sphingobacterium athyrii</name>
    <dbReference type="NCBI Taxonomy" id="2152717"/>
    <lineage>
        <taxon>Bacteria</taxon>
        <taxon>Pseudomonadati</taxon>
        <taxon>Bacteroidota</taxon>
        <taxon>Sphingobacteriia</taxon>
        <taxon>Sphingobacteriales</taxon>
        <taxon>Sphingobacteriaceae</taxon>
        <taxon>Sphingobacterium</taxon>
    </lineage>
</organism>
<dbReference type="Pfam" id="PF00512">
    <property type="entry name" value="HisKA"/>
    <property type="match status" value="1"/>
</dbReference>
<dbReference type="InterPro" id="IPR029016">
    <property type="entry name" value="GAF-like_dom_sf"/>
</dbReference>
<keyword evidence="4" id="KW-0902">Two-component regulatory system</keyword>
<dbReference type="PROSITE" id="PS50110">
    <property type="entry name" value="RESPONSE_REGULATORY"/>
    <property type="match status" value="3"/>
</dbReference>
<comment type="caution">
    <text evidence="10">The sequence shown here is derived from an EMBL/GenBank/DDBJ whole genome shotgun (WGS) entry which is preliminary data.</text>
</comment>
<dbReference type="SUPFAM" id="SSF47384">
    <property type="entry name" value="Homodimeric domain of signal transducing histidine kinase"/>
    <property type="match status" value="1"/>
</dbReference>
<dbReference type="InterPro" id="IPR004358">
    <property type="entry name" value="Sig_transdc_His_kin-like_C"/>
</dbReference>
<proteinExistence type="predicted"/>
<evidence type="ECO:0000313" key="10">
    <source>
        <dbReference type="EMBL" id="PUV22287.1"/>
    </source>
</evidence>
<feature type="domain" description="Response regulatory" evidence="9">
    <location>
        <begin position="878"/>
        <end position="995"/>
    </location>
</feature>
<keyword evidence="7" id="KW-0472">Membrane</keyword>
<dbReference type="SMART" id="SM00448">
    <property type="entry name" value="REC"/>
    <property type="match status" value="3"/>
</dbReference>
<dbReference type="OrthoDB" id="9811889at2"/>
<accession>A0A363NNI0</accession>
<dbReference type="GO" id="GO:0000155">
    <property type="term" value="F:phosphorelay sensor kinase activity"/>
    <property type="evidence" value="ECO:0007669"/>
    <property type="project" value="InterPro"/>
</dbReference>
<dbReference type="Gene3D" id="3.30.565.10">
    <property type="entry name" value="Histidine kinase-like ATPase, C-terminal domain"/>
    <property type="match status" value="1"/>
</dbReference>
<evidence type="ECO:0000313" key="11">
    <source>
        <dbReference type="Proteomes" id="UP000250831"/>
    </source>
</evidence>
<evidence type="ECO:0000256" key="6">
    <source>
        <dbReference type="SAM" id="Coils"/>
    </source>
</evidence>
<dbReference type="CDD" id="cd16922">
    <property type="entry name" value="HATPase_EvgS-ArcB-TorS-like"/>
    <property type="match status" value="1"/>
</dbReference>
<dbReference type="SUPFAM" id="SSF55781">
    <property type="entry name" value="GAF domain-like"/>
    <property type="match status" value="1"/>
</dbReference>
<dbReference type="InterPro" id="IPR011006">
    <property type="entry name" value="CheY-like_superfamily"/>
</dbReference>
<dbReference type="PANTHER" id="PTHR45339">
    <property type="entry name" value="HYBRID SIGNAL TRANSDUCTION HISTIDINE KINASE J"/>
    <property type="match status" value="1"/>
</dbReference>
<name>A0A363NNI0_9SPHI</name>
<evidence type="ECO:0000256" key="1">
    <source>
        <dbReference type="ARBA" id="ARBA00000085"/>
    </source>
</evidence>
<evidence type="ECO:0000256" key="7">
    <source>
        <dbReference type="SAM" id="Phobius"/>
    </source>
</evidence>
<dbReference type="InterPro" id="IPR003661">
    <property type="entry name" value="HisK_dim/P_dom"/>
</dbReference>
<dbReference type="CDD" id="cd17574">
    <property type="entry name" value="REC_OmpR"/>
    <property type="match status" value="1"/>
</dbReference>
<keyword evidence="3 5" id="KW-0597">Phosphoprotein</keyword>
<feature type="coiled-coil region" evidence="6">
    <location>
        <begin position="388"/>
        <end position="482"/>
    </location>
</feature>
<protein>
    <recommendedName>
        <fullName evidence="2">histidine kinase</fullName>
        <ecNumber evidence="2">2.7.13.3</ecNumber>
    </recommendedName>
</protein>
<keyword evidence="6" id="KW-0175">Coiled coil</keyword>
<dbReference type="Gene3D" id="3.30.450.40">
    <property type="match status" value="1"/>
</dbReference>
<dbReference type="InterPro" id="IPR036097">
    <property type="entry name" value="HisK_dim/P_sf"/>
</dbReference>
<feature type="domain" description="Histidine kinase" evidence="8">
    <location>
        <begin position="492"/>
        <end position="712"/>
    </location>
</feature>
<evidence type="ECO:0000256" key="2">
    <source>
        <dbReference type="ARBA" id="ARBA00012438"/>
    </source>
</evidence>
<feature type="modified residue" description="4-aspartylphosphate" evidence="5">
    <location>
        <position position="804"/>
    </location>
</feature>
<dbReference type="SUPFAM" id="SSF55874">
    <property type="entry name" value="ATPase domain of HSP90 chaperone/DNA topoisomerase II/histidine kinase"/>
    <property type="match status" value="1"/>
</dbReference>
<dbReference type="InterPro" id="IPR036890">
    <property type="entry name" value="HATPase_C_sf"/>
</dbReference>
<dbReference type="EMBL" id="QCXX01000007">
    <property type="protein sequence ID" value="PUV22287.1"/>
    <property type="molecule type" value="Genomic_DNA"/>
</dbReference>
<dbReference type="PRINTS" id="PR00344">
    <property type="entry name" value="BCTRLSENSOR"/>
</dbReference>
<reference evidence="10 11" key="1">
    <citation type="submission" date="2018-04" db="EMBL/GenBank/DDBJ databases">
        <title>Sphingobacterium sp. M46 Genome.</title>
        <authorList>
            <person name="Cheng J."/>
            <person name="Li Y."/>
        </authorList>
    </citation>
    <scope>NUCLEOTIDE SEQUENCE [LARGE SCALE GENOMIC DNA]</scope>
    <source>
        <strain evidence="10 11">M46</strain>
    </source>
</reference>
<dbReference type="Pfam" id="PF02518">
    <property type="entry name" value="HATPase_c"/>
    <property type="match status" value="1"/>
</dbReference>
<keyword evidence="10" id="KW-0808">Transferase</keyword>
<dbReference type="Gene3D" id="1.10.287.130">
    <property type="match status" value="1"/>
</dbReference>
<gene>
    <name evidence="10" type="ORF">DCO56_22265</name>
</gene>
<dbReference type="PANTHER" id="PTHR45339:SF1">
    <property type="entry name" value="HYBRID SIGNAL TRANSDUCTION HISTIDINE KINASE J"/>
    <property type="match status" value="1"/>
</dbReference>
<feature type="transmembrane region" description="Helical" evidence="7">
    <location>
        <begin position="176"/>
        <end position="197"/>
    </location>
</feature>
<evidence type="ECO:0000259" key="8">
    <source>
        <dbReference type="PROSITE" id="PS50109"/>
    </source>
</evidence>
<keyword evidence="7" id="KW-0812">Transmembrane</keyword>
<dbReference type="EC" id="2.7.13.3" evidence="2"/>
<dbReference type="FunFam" id="3.30.565.10:FF:000010">
    <property type="entry name" value="Sensor histidine kinase RcsC"/>
    <property type="match status" value="1"/>
</dbReference>
<feature type="domain" description="Response regulatory" evidence="9">
    <location>
        <begin position="755"/>
        <end position="869"/>
    </location>
</feature>
<keyword evidence="10" id="KW-0418">Kinase</keyword>
<feature type="modified residue" description="4-aspartylphosphate" evidence="5">
    <location>
        <position position="1075"/>
    </location>
</feature>
<dbReference type="InterPro" id="IPR005467">
    <property type="entry name" value="His_kinase_dom"/>
</dbReference>
<dbReference type="AlphaFoldDB" id="A0A363NNI0"/>
<dbReference type="SMART" id="SM00388">
    <property type="entry name" value="HisKA"/>
    <property type="match status" value="1"/>
</dbReference>
<feature type="domain" description="Response regulatory" evidence="9">
    <location>
        <begin position="1025"/>
        <end position="1142"/>
    </location>
</feature>
<evidence type="ECO:0000256" key="5">
    <source>
        <dbReference type="PROSITE-ProRule" id="PRU00169"/>
    </source>
</evidence>
<keyword evidence="11" id="KW-1185">Reference proteome</keyword>
<dbReference type="CDD" id="cd17546">
    <property type="entry name" value="REC_hyHK_CKI1_RcsC-like"/>
    <property type="match status" value="1"/>
</dbReference>
<feature type="transmembrane region" description="Helical" evidence="7">
    <location>
        <begin position="12"/>
        <end position="30"/>
    </location>
</feature>
<dbReference type="CDD" id="cd00082">
    <property type="entry name" value="HisKA"/>
    <property type="match status" value="1"/>
</dbReference>
<sequence>MEQKNYRKQITIGVIISFSLIFISALYFFISLHHIVDNERNIVRIAENKFNVINEVRSNIDEVNDVKLHYFIKEDPDLFIPYRNERKHIDELLRSIVRADELYPVSPLAIETLRKEIALFYDFEKDITYAKLNNGSLPAYIHEQKTAILNQIDILSGDLLDQRASRLEKSRNSLQLAQNITYLFIAIGLSGFFYILAKFSGISKVLRATVKGQRESNSRLQHLQDQTNNDNWILNAINHIDEQLRGDYNDKKIAEISLNAITSTTKALGGTVYIFDDNYREYQLCHKIGIATKQEIKKSFKEDDGILGEVTNKHNVVKIKDIDHNHLVLETSLSNRIETEIYIIPFTYENHCVGLMEICCPIVSEKEERLRFNFLDKVKGNIAIILKVAQTHGKLADLYEELQQQTEELEAQQEELRTTNEELVHKTHLLEASEEELRVQQEELIQTNNELDEKAKLLFTQNEDLEKARQAIAQKIEEVELSSKYKSEFMANMSHELRTPLNSILILAKLLQDNKKKNLNDDQIKYASVIHSAGTDLLHLINELLDLAKIESGKVEVQKECINTSDLVNYIKDFFHDTAESKMIKFNVEIDSDTPQEFIGDEHRIQQVLKNLLSNAFKFTGENGTVSLKINIENENIYFTVKDNGIGIAPEKQELIFDAFKQEDGSTSRKYGGTGLGLSICREIASLLKGRITLNSKIGDGSTFIFSVPLEKEAAIENIPEIPVIEQNSVPSYPQVENITLEKNRPIENSNRNNKLLIIEDDFIFADILKDYAIQNGYDAYISYDGQDGLHKAQNLIPAAIILDIMLPKMDGWEVLRNLKKTDSTKNIPVHMMSAGTFLHDEPISAGAIGFMSKPVSEKSLAETFLKIKASTSHPIQKILLVEDQEIQSDFIKQSLEEQNIQIFQAFNAQQALDLLDQEKVFDCIIMDLNLPDKSGIELLNEIKSNSQFKDLPIIINTAMELSPEQTSEILHHSQAMVLKSAKSNNRLIDEVNLFLNKIRSSKTEYLAFNNSASVLVENNLAAKTILLADDDMRNIFALSTAFESYDMKIEIANNGQEALDILARNEHIDLVLMDIMMPVMDGYEAIEKIRSNKKFSNLPIIAVTAKAMKGDREKTIAVGANDYISKPVDVDKLISLMRVWLS</sequence>
<dbReference type="SMART" id="SM00387">
    <property type="entry name" value="HATPase_c"/>
    <property type="match status" value="1"/>
</dbReference>
<dbReference type="Proteomes" id="UP000250831">
    <property type="component" value="Unassembled WGS sequence"/>
</dbReference>
<evidence type="ECO:0000256" key="3">
    <source>
        <dbReference type="ARBA" id="ARBA00022553"/>
    </source>
</evidence>
<comment type="catalytic activity">
    <reaction evidence="1">
        <text>ATP + protein L-histidine = ADP + protein N-phospho-L-histidine.</text>
        <dbReference type="EC" id="2.7.13.3"/>
    </reaction>
</comment>
<dbReference type="SUPFAM" id="SSF52172">
    <property type="entry name" value="CheY-like"/>
    <property type="match status" value="3"/>
</dbReference>
<dbReference type="Gene3D" id="3.40.50.2300">
    <property type="match status" value="3"/>
</dbReference>
<feature type="modified residue" description="4-aspartylphosphate" evidence="5">
    <location>
        <position position="928"/>
    </location>
</feature>
<keyword evidence="7" id="KW-1133">Transmembrane helix</keyword>
<dbReference type="InterPro" id="IPR001789">
    <property type="entry name" value="Sig_transdc_resp-reg_receiver"/>
</dbReference>
<dbReference type="RefSeq" id="WP_108635939.1">
    <property type="nucleotide sequence ID" value="NZ_QCXX01000007.1"/>
</dbReference>
<dbReference type="Pfam" id="PF00072">
    <property type="entry name" value="Response_reg"/>
    <property type="match status" value="3"/>
</dbReference>
<dbReference type="InterPro" id="IPR003594">
    <property type="entry name" value="HATPase_dom"/>
</dbReference>
<evidence type="ECO:0000259" key="9">
    <source>
        <dbReference type="PROSITE" id="PS50110"/>
    </source>
</evidence>
<dbReference type="PROSITE" id="PS50109">
    <property type="entry name" value="HIS_KIN"/>
    <property type="match status" value="1"/>
</dbReference>